<dbReference type="EMBL" id="KV918781">
    <property type="protein sequence ID" value="OSX80060.1"/>
    <property type="molecule type" value="Genomic_DNA"/>
</dbReference>
<sequence length="410" mass="43553">MAPRTVLTGLTLVAVAAAVAAGASAHSTMTGPTPISNTKDCKVENGDRTRCPGPCPVKRMKNPIPVTTTSRGAMLPTRWYRNNHQEGFVRWALVPLDKANDLAAHEKGTFEWGCYETGTYKCTAAEKEEHCTFDNTGRGHKAAVQVPESAPDGEYMLGWVWIGGYNKPDIRFSDYYDCARIRIRGGAPLTSAHQPVFRPGGSVPETGENRDRCLAHVNGVNMNQREQMKMMKPIGFENGRQPARIPTSFWGGRGCAPAVPDVAPPPPLDVAPAPPAPSGGGGGGRGVYGLGAVPSRTGRVTLGNLIALGAATRRVERVFSSTAGTGRLFRGGYVLVATAAGAVASVEFRVDGRSVKTEYTYPYTLGGASASEGPLSAWMGAPRGRDFTLQVLVRGKGGDVAKASWRLRAV</sequence>
<dbReference type="Proteomes" id="UP000218209">
    <property type="component" value="Unassembled WGS sequence"/>
</dbReference>
<organism evidence="2 3">
    <name type="scientific">Porphyra umbilicalis</name>
    <name type="common">Purple laver</name>
    <name type="synonym">Red alga</name>
    <dbReference type="NCBI Taxonomy" id="2786"/>
    <lineage>
        <taxon>Eukaryota</taxon>
        <taxon>Rhodophyta</taxon>
        <taxon>Bangiophyceae</taxon>
        <taxon>Bangiales</taxon>
        <taxon>Bangiaceae</taxon>
        <taxon>Porphyra</taxon>
    </lineage>
</organism>
<feature type="signal peptide" evidence="1">
    <location>
        <begin position="1"/>
        <end position="25"/>
    </location>
</feature>
<dbReference type="AlphaFoldDB" id="A0A1X6PGW7"/>
<keyword evidence="3" id="KW-1185">Reference proteome</keyword>
<proteinExistence type="predicted"/>
<keyword evidence="1" id="KW-0732">Signal</keyword>
<name>A0A1X6PGW7_PORUM</name>
<feature type="chain" id="PRO_5012801281" evidence="1">
    <location>
        <begin position="26"/>
        <end position="410"/>
    </location>
</feature>
<evidence type="ECO:0000313" key="3">
    <source>
        <dbReference type="Proteomes" id="UP000218209"/>
    </source>
</evidence>
<protein>
    <submittedName>
        <fullName evidence="2">Uncharacterized protein</fullName>
    </submittedName>
</protein>
<reference evidence="2 3" key="1">
    <citation type="submission" date="2017-03" db="EMBL/GenBank/DDBJ databases">
        <title>WGS assembly of Porphyra umbilicalis.</title>
        <authorList>
            <person name="Brawley S.H."/>
            <person name="Blouin N.A."/>
            <person name="Ficko-Blean E."/>
            <person name="Wheeler G.L."/>
            <person name="Lohr M."/>
            <person name="Goodson H.V."/>
            <person name="Jenkins J.W."/>
            <person name="Blaby-Haas C.E."/>
            <person name="Helliwell K.E."/>
            <person name="Chan C."/>
            <person name="Marriage T."/>
            <person name="Bhattacharya D."/>
            <person name="Klein A.S."/>
            <person name="Badis Y."/>
            <person name="Brodie J."/>
            <person name="Cao Y."/>
            <person name="Collen J."/>
            <person name="Dittami S.M."/>
            <person name="Gachon C.M."/>
            <person name="Green B.R."/>
            <person name="Karpowicz S."/>
            <person name="Kim J.W."/>
            <person name="Kudahl U."/>
            <person name="Lin S."/>
            <person name="Michel G."/>
            <person name="Mittag M."/>
            <person name="Olson B.J."/>
            <person name="Pangilinan J."/>
            <person name="Peng Y."/>
            <person name="Qiu H."/>
            <person name="Shu S."/>
            <person name="Singer J.T."/>
            <person name="Smith A.G."/>
            <person name="Sprecher B.N."/>
            <person name="Wagner V."/>
            <person name="Wang W."/>
            <person name="Wang Z.-Y."/>
            <person name="Yan J."/>
            <person name="Yarish C."/>
            <person name="Zoeuner-Riek S."/>
            <person name="Zhuang Y."/>
            <person name="Zou Y."/>
            <person name="Lindquist E.A."/>
            <person name="Grimwood J."/>
            <person name="Barry K."/>
            <person name="Rokhsar D.S."/>
            <person name="Schmutz J."/>
            <person name="Stiller J.W."/>
            <person name="Grossman A.R."/>
            <person name="Prochnik S.E."/>
        </authorList>
    </citation>
    <scope>NUCLEOTIDE SEQUENCE [LARGE SCALE GENOMIC DNA]</scope>
    <source>
        <strain evidence="2">4086291</strain>
    </source>
</reference>
<dbReference type="Gene3D" id="2.70.50.70">
    <property type="match status" value="1"/>
</dbReference>
<gene>
    <name evidence="2" type="ORF">BU14_0060s0026</name>
</gene>
<dbReference type="OrthoDB" id="2982025at2759"/>
<evidence type="ECO:0000313" key="2">
    <source>
        <dbReference type="EMBL" id="OSX80060.1"/>
    </source>
</evidence>
<accession>A0A1X6PGW7</accession>
<evidence type="ECO:0000256" key="1">
    <source>
        <dbReference type="SAM" id="SignalP"/>
    </source>
</evidence>